<organism evidence="1 2">
    <name type="scientific">Pseudomonas phage LKO4</name>
    <dbReference type="NCBI Taxonomy" id="1308899"/>
    <lineage>
        <taxon>Viruses</taxon>
        <taxon>Duplodnaviria</taxon>
        <taxon>Heunggongvirae</taxon>
        <taxon>Uroviricota</taxon>
        <taxon>Caudoviricetes</taxon>
        <taxon>Mesyanzhinovviridae</taxon>
        <taxon>Rabinowitzvirinae</taxon>
        <taxon>Yuavirus</taxon>
        <taxon>Yuavirus LKO4</taxon>
        <taxon>Pseudomonas virus LKO4</taxon>
    </lineage>
</organism>
<evidence type="ECO:0000313" key="2">
    <source>
        <dbReference type="Proteomes" id="UP000225969"/>
    </source>
</evidence>
<dbReference type="Proteomes" id="UP000225969">
    <property type="component" value="Segment"/>
</dbReference>
<accession>A0A0U1UL05</accession>
<reference evidence="1 2" key="1">
    <citation type="submission" date="2013-03" db="EMBL/GenBank/DDBJ databases">
        <title>Complete Genome Sequence of Pseudomonas aeruginosa Siphophage LKO4.</title>
        <authorList>
            <person name="Lammens E.A."/>
            <person name="Lavigne R."/>
        </authorList>
    </citation>
    <scope>NUCLEOTIDE SEQUENCE [LARGE SCALE GENOMIC DNA]</scope>
</reference>
<keyword evidence="2" id="KW-1185">Reference proteome</keyword>
<gene>
    <name evidence="1" type="ORF">LKO4_0050</name>
</gene>
<evidence type="ECO:0000313" key="1">
    <source>
        <dbReference type="EMBL" id="AGI11296.1"/>
    </source>
</evidence>
<protein>
    <submittedName>
        <fullName evidence="1">Terminase small subunit</fullName>
    </submittedName>
</protein>
<sequence>MRPIEKLQRKPMVPFTSDRKQQFLDLFRSHPELKGCRALCAEAVGVSITTLYDHLKRDPEFAEAFEDALQAFIDENMFAPALKRARDGVERPIIGGKFKDEIITYEKVYSDSMMLAMLRAHKPEFKDKDGSGMSQSGSGGGVLIVPGAPATINEWQNQFGDLARGTVGRPTGEGS</sequence>
<proteinExistence type="predicted"/>
<name>A0A0U1UL05_9CAUD</name>
<dbReference type="EMBL" id="KC758116">
    <property type="protein sequence ID" value="AGI11296.1"/>
    <property type="molecule type" value="Genomic_DNA"/>
</dbReference>